<keyword evidence="2" id="KW-1185">Reference proteome</keyword>
<dbReference type="InterPro" id="IPR036388">
    <property type="entry name" value="WH-like_DNA-bd_sf"/>
</dbReference>
<dbReference type="InterPro" id="IPR036390">
    <property type="entry name" value="WH_DNA-bd_sf"/>
</dbReference>
<protein>
    <submittedName>
        <fullName evidence="1">ArsR family transcriptional regulator</fullName>
    </submittedName>
</protein>
<dbReference type="Gene3D" id="1.10.10.10">
    <property type="entry name" value="Winged helix-like DNA-binding domain superfamily/Winged helix DNA-binding domain"/>
    <property type="match status" value="1"/>
</dbReference>
<dbReference type="EMBL" id="JARFPL010000008">
    <property type="protein sequence ID" value="MDF0592679.1"/>
    <property type="molecule type" value="Genomic_DNA"/>
</dbReference>
<sequence length="125" mass="14224">MKESTVKVLDDKDLEFAETLRSLGVQRNVAILITYLANVDEASSRDIEMGSNLRQPEVSIAMRALRENGWVSEKEVRRGGKGRPMKVYSLLTPIDEIIKHFEMEKQQESALTMESIKKLKELISS</sequence>
<dbReference type="PIRSF" id="PIRSF037373">
    <property type="entry name" value="UCP037373_trxn_reg"/>
    <property type="match status" value="1"/>
</dbReference>
<comment type="caution">
    <text evidence="1">The sequence shown here is derived from an EMBL/GenBank/DDBJ whole genome shotgun (WGS) entry which is preliminary data.</text>
</comment>
<dbReference type="InterPro" id="IPR017185">
    <property type="entry name" value="UCP037373_trxn_reg"/>
</dbReference>
<gene>
    <name evidence="1" type="ORF">P0O24_03680</name>
</gene>
<dbReference type="SUPFAM" id="SSF46785">
    <property type="entry name" value="Winged helix' DNA-binding domain"/>
    <property type="match status" value="1"/>
</dbReference>
<reference evidence="1 2" key="1">
    <citation type="submission" date="2023-03" db="EMBL/GenBank/DDBJ databases">
        <title>Whole genome sequencing of Methanotrichaceae archaeon M04Ac.</title>
        <authorList>
            <person name="Khomyakova M.A."/>
            <person name="Merkel A.Y."/>
            <person name="Slobodkin A.I."/>
        </authorList>
    </citation>
    <scope>NUCLEOTIDE SEQUENCE [LARGE SCALE GENOMIC DNA]</scope>
    <source>
        <strain evidence="1 2">M04Ac</strain>
    </source>
</reference>
<name>A0ABT5XDA6_9EURY</name>
<organism evidence="1 2">
    <name type="scientific">Candidatus Methanocrinis alkalitolerans</name>
    <dbReference type="NCBI Taxonomy" id="3033395"/>
    <lineage>
        <taxon>Archaea</taxon>
        <taxon>Methanobacteriati</taxon>
        <taxon>Methanobacteriota</taxon>
        <taxon>Stenosarchaea group</taxon>
        <taxon>Methanomicrobia</taxon>
        <taxon>Methanotrichales</taxon>
        <taxon>Methanotrichaceae</taxon>
        <taxon>Methanocrinis</taxon>
    </lineage>
</organism>
<proteinExistence type="predicted"/>
<accession>A0ABT5XDA6</accession>
<dbReference type="Proteomes" id="UP001215956">
    <property type="component" value="Unassembled WGS sequence"/>
</dbReference>
<evidence type="ECO:0000313" key="1">
    <source>
        <dbReference type="EMBL" id="MDF0592679.1"/>
    </source>
</evidence>
<dbReference type="RefSeq" id="WP_316968423.1">
    <property type="nucleotide sequence ID" value="NZ_JARFPL010000008.1"/>
</dbReference>
<evidence type="ECO:0000313" key="2">
    <source>
        <dbReference type="Proteomes" id="UP001215956"/>
    </source>
</evidence>